<dbReference type="RefSeq" id="WP_264892698.1">
    <property type="nucleotide sequence ID" value="NZ_CP110257.1"/>
</dbReference>
<feature type="domain" description="HD-GYP" evidence="1">
    <location>
        <begin position="95"/>
        <end position="303"/>
    </location>
</feature>
<dbReference type="PANTHER" id="PTHR43155:SF2">
    <property type="entry name" value="CYCLIC DI-GMP PHOSPHODIESTERASE PA4108"/>
    <property type="match status" value="1"/>
</dbReference>
<dbReference type="Proteomes" id="UP001163266">
    <property type="component" value="Chromosome"/>
</dbReference>
<dbReference type="PANTHER" id="PTHR43155">
    <property type="entry name" value="CYCLIC DI-GMP PHOSPHODIESTERASE PA4108-RELATED"/>
    <property type="match status" value="1"/>
</dbReference>
<dbReference type="CDD" id="cd00077">
    <property type="entry name" value="HDc"/>
    <property type="match status" value="1"/>
</dbReference>
<dbReference type="InterPro" id="IPR003607">
    <property type="entry name" value="HD/PDEase_dom"/>
</dbReference>
<gene>
    <name evidence="2" type="ORF">OMP39_15200</name>
</gene>
<evidence type="ECO:0000313" key="2">
    <source>
        <dbReference type="EMBL" id="UZD54989.1"/>
    </source>
</evidence>
<evidence type="ECO:0000313" key="3">
    <source>
        <dbReference type="Proteomes" id="UP001163266"/>
    </source>
</evidence>
<dbReference type="SMART" id="SM00471">
    <property type="entry name" value="HDc"/>
    <property type="match status" value="1"/>
</dbReference>
<dbReference type="Pfam" id="PF13487">
    <property type="entry name" value="HD_5"/>
    <property type="match status" value="1"/>
</dbReference>
<dbReference type="InterPro" id="IPR037522">
    <property type="entry name" value="HD_GYP_dom"/>
</dbReference>
<dbReference type="PROSITE" id="PS51832">
    <property type="entry name" value="HD_GYP"/>
    <property type="match status" value="1"/>
</dbReference>
<name>A0ABY6MSM3_9BURK</name>
<dbReference type="Gene3D" id="1.10.3210.10">
    <property type="entry name" value="Hypothetical protein af1432"/>
    <property type="match status" value="1"/>
</dbReference>
<sequence>MNPPDPKHYLLAVTRLHRKRPVVTTRAVYNVQGVKLLDQGVGVDERLYERLTQHRLSQPVDECLASEPSVTGRVLREVAQEALQRWDFFARMLAAAKTREVVLHALESTPLPAPVAFSLTLARENYPALFDHSVLAAITAGYLVWTPVASRHDVAVAVAAGLLHDLGMLYADPVLWQPEHRLNSEQRRQLYAHPVTGALLAERHHEYPKDVVRAILEHHELLDGSGYPRALRADAISPLGRVLAVAEVATAMFKCESDSPELRLSLALRMNRDRYDATLLSDIVRLLEPGVREALARVPCRGDALPRLRELADVLGQWREVAARASLPDEQARTAVARTHEQVDRVLRSMAGAGVSAEQLAWLSREAIDDAVAAELTLLGREAAWQARAVVRFLRRQWRPSRGVLLTPAIDAWQARLSEVCEQWLAGGEPARSVGG</sequence>
<dbReference type="SUPFAM" id="SSF109604">
    <property type="entry name" value="HD-domain/PDEase-like"/>
    <property type="match status" value="1"/>
</dbReference>
<proteinExistence type="predicted"/>
<keyword evidence="3" id="KW-1185">Reference proteome</keyword>
<organism evidence="2 3">
    <name type="scientific">Caldimonas aquatica</name>
    <dbReference type="NCBI Taxonomy" id="376175"/>
    <lineage>
        <taxon>Bacteria</taxon>
        <taxon>Pseudomonadati</taxon>
        <taxon>Pseudomonadota</taxon>
        <taxon>Betaproteobacteria</taxon>
        <taxon>Burkholderiales</taxon>
        <taxon>Sphaerotilaceae</taxon>
        <taxon>Caldimonas</taxon>
    </lineage>
</organism>
<reference evidence="2" key="1">
    <citation type="submission" date="2022-10" db="EMBL/GenBank/DDBJ databases">
        <title>Complete genome sequence of Schlegelella aquatica LMG 23380.</title>
        <authorList>
            <person name="Musilova J."/>
            <person name="Kourilova X."/>
            <person name="Bezdicek M."/>
            <person name="Hermankova K."/>
            <person name="Obruca S."/>
            <person name="Sedlar K."/>
        </authorList>
    </citation>
    <scope>NUCLEOTIDE SEQUENCE</scope>
    <source>
        <strain evidence="2">LMG 23380</strain>
    </source>
</reference>
<dbReference type="EMBL" id="CP110257">
    <property type="protein sequence ID" value="UZD54989.1"/>
    <property type="molecule type" value="Genomic_DNA"/>
</dbReference>
<accession>A0ABY6MSM3</accession>
<evidence type="ECO:0000259" key="1">
    <source>
        <dbReference type="PROSITE" id="PS51832"/>
    </source>
</evidence>
<protein>
    <submittedName>
        <fullName evidence="2">HD domain-containing protein</fullName>
    </submittedName>
</protein>